<evidence type="ECO:0000256" key="1">
    <source>
        <dbReference type="SAM" id="Phobius"/>
    </source>
</evidence>
<proteinExistence type="predicted"/>
<name>A0A0U1P969_PHOLE</name>
<sequence>MFDSEYEVSVSRSISMNKMKLNHGIYAQLTYIHSILHYLLDR</sequence>
<organism evidence="2 3">
    <name type="scientific">Photobacterium leiognathi lrivu.4.1</name>
    <dbReference type="NCBI Taxonomy" id="1248232"/>
    <lineage>
        <taxon>Bacteria</taxon>
        <taxon>Pseudomonadati</taxon>
        <taxon>Pseudomonadota</taxon>
        <taxon>Gammaproteobacteria</taxon>
        <taxon>Vibrionales</taxon>
        <taxon>Vibrionaceae</taxon>
        <taxon>Photobacterium</taxon>
    </lineage>
</organism>
<feature type="transmembrane region" description="Helical" evidence="1">
    <location>
        <begin position="21"/>
        <end position="40"/>
    </location>
</feature>
<gene>
    <name evidence="2" type="ORF">PLEI_2867</name>
</gene>
<keyword evidence="1" id="KW-0812">Transmembrane</keyword>
<evidence type="ECO:0000313" key="3">
    <source>
        <dbReference type="Proteomes" id="UP000030675"/>
    </source>
</evidence>
<dbReference type="Proteomes" id="UP000030675">
    <property type="component" value="Unassembled WGS sequence"/>
</dbReference>
<accession>A0A0U1P969</accession>
<keyword evidence="1" id="KW-1133">Transmembrane helix</keyword>
<dbReference type="AlphaFoldDB" id="A0A0U1P969"/>
<protein>
    <submittedName>
        <fullName evidence="2">Uncharacterized protein</fullName>
    </submittedName>
</protein>
<dbReference type="EMBL" id="DF196819">
    <property type="protein sequence ID" value="GAD31210.1"/>
    <property type="molecule type" value="Genomic_DNA"/>
</dbReference>
<dbReference type="HOGENOM" id="CLU_3255529_0_0_6"/>
<evidence type="ECO:0000313" key="2">
    <source>
        <dbReference type="EMBL" id="GAD31210.1"/>
    </source>
</evidence>
<reference evidence="3" key="1">
    <citation type="submission" date="2012-12" db="EMBL/GenBank/DDBJ databases">
        <title>Genome Sequence of Photobacterium leiognathi lrivu.4.1.</title>
        <authorList>
            <person name="Urbanczyk H."/>
            <person name="Ogura Y."/>
            <person name="Hayashi T."/>
            <person name="Dunlap P.V."/>
        </authorList>
    </citation>
    <scope>NUCLEOTIDE SEQUENCE [LARGE SCALE GENOMIC DNA]</scope>
    <source>
        <strain evidence="3">lrivu.4.1</strain>
    </source>
</reference>
<keyword evidence="1" id="KW-0472">Membrane</keyword>